<dbReference type="EMBL" id="BASG01000005">
    <property type="protein sequence ID" value="GAD12739.1"/>
    <property type="molecule type" value="Genomic_DNA"/>
</dbReference>
<comment type="caution">
    <text evidence="1">The sequence shown here is derived from an EMBL/GenBank/DDBJ whole genome shotgun (WGS) entry which is preliminary data.</text>
</comment>
<reference evidence="2" key="1">
    <citation type="journal article" date="2013" name="Genome">
        <title>Draft Genome Sequence of Geobacillus kaustophilus GBlys, a Lysogenic Strain with Bacteriophage phiOH2.</title>
        <authorList>
            <person name="Doi K."/>
            <person name="Mori K."/>
            <person name="Martono H."/>
            <person name="Nagayoshi Y."/>
            <person name="Fujino Y."/>
            <person name="Tashiro K."/>
            <person name="Kuhara S."/>
            <person name="Ohshima T."/>
        </authorList>
    </citation>
    <scope>NUCLEOTIDE SEQUENCE [LARGE SCALE GENOMIC DNA]</scope>
    <source>
        <strain evidence="2">GBlys</strain>
    </source>
</reference>
<protein>
    <submittedName>
        <fullName evidence="1">Uncharacterized protein</fullName>
    </submittedName>
</protein>
<sequence>MFECNHRFTFLPKRQSAKRKPFCPQRTERYCAPFRLLSLKAGRFV</sequence>
<accession>U2Y156</accession>
<dbReference type="AlphaFoldDB" id="U2Y156"/>
<dbReference type="Proteomes" id="UP000016424">
    <property type="component" value="Unassembled WGS sequence"/>
</dbReference>
<gene>
    <name evidence="1" type="ORF">GBL_0956</name>
</gene>
<name>U2Y156_GEOKU</name>
<evidence type="ECO:0000313" key="1">
    <source>
        <dbReference type="EMBL" id="GAD12739.1"/>
    </source>
</evidence>
<evidence type="ECO:0000313" key="2">
    <source>
        <dbReference type="Proteomes" id="UP000016424"/>
    </source>
</evidence>
<proteinExistence type="predicted"/>
<organism evidence="1 2">
    <name type="scientific">Geobacillus kaustophilus GBlys</name>
    <dbReference type="NCBI Taxonomy" id="1337888"/>
    <lineage>
        <taxon>Bacteria</taxon>
        <taxon>Bacillati</taxon>
        <taxon>Bacillota</taxon>
        <taxon>Bacilli</taxon>
        <taxon>Bacillales</taxon>
        <taxon>Anoxybacillaceae</taxon>
        <taxon>Geobacillus</taxon>
        <taxon>Geobacillus thermoleovorans group</taxon>
    </lineage>
</organism>